<dbReference type="Proteomes" id="UP001596023">
    <property type="component" value="Unassembled WGS sequence"/>
</dbReference>
<reference evidence="3" key="1">
    <citation type="journal article" date="2019" name="Int. J. Syst. Evol. Microbiol.">
        <title>The Global Catalogue of Microorganisms (GCM) 10K type strain sequencing project: providing services to taxonomists for standard genome sequencing and annotation.</title>
        <authorList>
            <consortium name="The Broad Institute Genomics Platform"/>
            <consortium name="The Broad Institute Genome Sequencing Center for Infectious Disease"/>
            <person name="Wu L."/>
            <person name="Ma J."/>
        </authorList>
    </citation>
    <scope>NUCLEOTIDE SEQUENCE [LARGE SCALE GENOMIC DNA]</scope>
    <source>
        <strain evidence="3">CCUG 66188</strain>
    </source>
</reference>
<protein>
    <submittedName>
        <fullName evidence="2">Magnesium transporter</fullName>
    </submittedName>
</protein>
<keyword evidence="1" id="KW-0472">Membrane</keyword>
<gene>
    <name evidence="2" type="ORF">ACFO6W_17310</name>
</gene>
<comment type="caution">
    <text evidence="2">The sequence shown here is derived from an EMBL/GenBank/DDBJ whole genome shotgun (WGS) entry which is preliminary data.</text>
</comment>
<proteinExistence type="predicted"/>
<dbReference type="RefSeq" id="WP_379998705.1">
    <property type="nucleotide sequence ID" value="NZ_JBHSGN010000103.1"/>
</dbReference>
<evidence type="ECO:0000313" key="3">
    <source>
        <dbReference type="Proteomes" id="UP001596023"/>
    </source>
</evidence>
<dbReference type="EMBL" id="JBHSGN010000103">
    <property type="protein sequence ID" value="MFC4675454.1"/>
    <property type="molecule type" value="Genomic_DNA"/>
</dbReference>
<name>A0ABV9KZT5_9BACT</name>
<sequence>MDYRKINSHIILLSIVVLVGVIISMIGRRIMLEKGFDTGTANLTFIIILGICIVLYLIILATLAHSIVPWVMKKLPRKNKSTSIVIEDINNALSEKEEMLRLQSIDEIRRNADKLFIDKEIAKINLFIEYSHLTMAPYITNDELLRLDEYIKYFARKESLPDNLIPIKPRELKNPDMFHFGWNMSHYFEHDKQEVVPWLKTVFSELNKLSPSTIKGKLYDYQTRKHTIPNIDDIPKYMSENRS</sequence>
<feature type="transmembrane region" description="Helical" evidence="1">
    <location>
        <begin position="12"/>
        <end position="31"/>
    </location>
</feature>
<keyword evidence="3" id="KW-1185">Reference proteome</keyword>
<evidence type="ECO:0000256" key="1">
    <source>
        <dbReference type="SAM" id="Phobius"/>
    </source>
</evidence>
<accession>A0ABV9KZT5</accession>
<keyword evidence="1" id="KW-1133">Transmembrane helix</keyword>
<evidence type="ECO:0000313" key="2">
    <source>
        <dbReference type="EMBL" id="MFC4675454.1"/>
    </source>
</evidence>
<organism evidence="2 3">
    <name type="scientific">Dysgonomonas termitidis</name>
    <dbReference type="NCBI Taxonomy" id="1516126"/>
    <lineage>
        <taxon>Bacteria</taxon>
        <taxon>Pseudomonadati</taxon>
        <taxon>Bacteroidota</taxon>
        <taxon>Bacteroidia</taxon>
        <taxon>Bacteroidales</taxon>
        <taxon>Dysgonomonadaceae</taxon>
        <taxon>Dysgonomonas</taxon>
    </lineage>
</organism>
<feature type="transmembrane region" description="Helical" evidence="1">
    <location>
        <begin position="43"/>
        <end position="71"/>
    </location>
</feature>
<keyword evidence="1" id="KW-0812">Transmembrane</keyword>